<dbReference type="AlphaFoldDB" id="A0A3B0A241"/>
<reference evidence="3 4" key="1">
    <citation type="journal article" date="2015" name="Int. J. Syst. Evol. Microbiol.">
        <title>Micromonospora costi sp. nov., isolated from a leaf of Costus speciosus.</title>
        <authorList>
            <person name="Thawai C."/>
        </authorList>
    </citation>
    <scope>NUCLEOTIDE SEQUENCE [LARGE SCALE GENOMIC DNA]</scope>
    <source>
        <strain evidence="3 4">CS1-12</strain>
    </source>
</reference>
<evidence type="ECO:0000313" key="3">
    <source>
        <dbReference type="EMBL" id="RKN54543.1"/>
    </source>
</evidence>
<dbReference type="OrthoDB" id="8991911at2"/>
<dbReference type="Proteomes" id="UP000279968">
    <property type="component" value="Unassembled WGS sequence"/>
</dbReference>
<gene>
    <name evidence="3" type="ORF">D7193_21525</name>
</gene>
<keyword evidence="1" id="KW-0812">Transmembrane</keyword>
<keyword evidence="4" id="KW-1185">Reference proteome</keyword>
<evidence type="ECO:0000259" key="2">
    <source>
        <dbReference type="Pfam" id="PF00462"/>
    </source>
</evidence>
<dbReference type="EMBL" id="RBAN01000003">
    <property type="protein sequence ID" value="RKN54543.1"/>
    <property type="molecule type" value="Genomic_DNA"/>
</dbReference>
<comment type="caution">
    <text evidence="3">The sequence shown here is derived from an EMBL/GenBank/DDBJ whole genome shotgun (WGS) entry which is preliminary data.</text>
</comment>
<evidence type="ECO:0000256" key="1">
    <source>
        <dbReference type="SAM" id="Phobius"/>
    </source>
</evidence>
<protein>
    <recommendedName>
        <fullName evidence="2">Glutaredoxin domain-containing protein</fullName>
    </recommendedName>
</protein>
<dbReference type="RefSeq" id="WP_120781264.1">
    <property type="nucleotide sequence ID" value="NZ_JBHLUP010000001.1"/>
</dbReference>
<dbReference type="Gene3D" id="3.40.30.10">
    <property type="entry name" value="Glutaredoxin"/>
    <property type="match status" value="1"/>
</dbReference>
<dbReference type="Pfam" id="PF00462">
    <property type="entry name" value="Glutaredoxin"/>
    <property type="match status" value="1"/>
</dbReference>
<sequence length="140" mass="15672">MLRSWWLAGLILLCGVVAGATQDEPWLRAVWFVVFAALAVLWSPLVFPRSVTAEEARARSASDGRPIVYWRPGCRYCLRLRLRLGHSARRAYWVNIWSDPAGAAAVRAVTGGDETVPTVVADGESTVNPEPEWLRRRLTR</sequence>
<name>A0A3B0A241_9ACTN</name>
<proteinExistence type="predicted"/>
<dbReference type="SUPFAM" id="SSF52833">
    <property type="entry name" value="Thioredoxin-like"/>
    <property type="match status" value="1"/>
</dbReference>
<organism evidence="3 4">
    <name type="scientific">Micromonospora costi</name>
    <dbReference type="NCBI Taxonomy" id="1530042"/>
    <lineage>
        <taxon>Bacteria</taxon>
        <taxon>Bacillati</taxon>
        <taxon>Actinomycetota</taxon>
        <taxon>Actinomycetes</taxon>
        <taxon>Micromonosporales</taxon>
        <taxon>Micromonosporaceae</taxon>
        <taxon>Micromonospora</taxon>
    </lineage>
</organism>
<feature type="domain" description="Glutaredoxin" evidence="2">
    <location>
        <begin position="68"/>
        <end position="124"/>
    </location>
</feature>
<keyword evidence="1" id="KW-0472">Membrane</keyword>
<evidence type="ECO:0000313" key="4">
    <source>
        <dbReference type="Proteomes" id="UP000279968"/>
    </source>
</evidence>
<feature type="transmembrane region" description="Helical" evidence="1">
    <location>
        <begin position="29"/>
        <end position="47"/>
    </location>
</feature>
<dbReference type="InterPro" id="IPR036249">
    <property type="entry name" value="Thioredoxin-like_sf"/>
</dbReference>
<accession>A0A3B0A241</accession>
<dbReference type="InterPro" id="IPR002109">
    <property type="entry name" value="Glutaredoxin"/>
</dbReference>
<keyword evidence="1" id="KW-1133">Transmembrane helix</keyword>